<feature type="transmembrane region" description="Helical" evidence="6">
    <location>
        <begin position="12"/>
        <end position="34"/>
    </location>
</feature>
<comment type="subcellular location">
    <subcellularLocation>
        <location evidence="1">Cell membrane</location>
        <topology evidence="1">Multi-pass membrane protein</topology>
    </subcellularLocation>
</comment>
<reference evidence="7 8" key="1">
    <citation type="submission" date="2018-12" db="EMBL/GenBank/DDBJ databases">
        <authorList>
            <consortium name="Pathogen Informatics"/>
        </authorList>
    </citation>
    <scope>NUCLEOTIDE SEQUENCE [LARGE SCALE GENOMIC DNA]</scope>
    <source>
        <strain evidence="7 8">NCTC13098</strain>
    </source>
</reference>
<dbReference type="InterPro" id="IPR001123">
    <property type="entry name" value="LeuE-type"/>
</dbReference>
<dbReference type="KEGG" id="rtg:NCTC13098_06447"/>
<feature type="transmembrane region" description="Helical" evidence="6">
    <location>
        <begin position="46"/>
        <end position="67"/>
    </location>
</feature>
<dbReference type="AlphaFoldDB" id="A0A3P8JSP3"/>
<gene>
    <name evidence="7" type="primary">rhtC_1</name>
    <name evidence="7" type="ORF">NCTC13098_06447</name>
</gene>
<keyword evidence="4 6" id="KW-1133">Transmembrane helix</keyword>
<proteinExistence type="predicted"/>
<feature type="transmembrane region" description="Helical" evidence="6">
    <location>
        <begin position="73"/>
        <end position="91"/>
    </location>
</feature>
<dbReference type="GO" id="GO:0015171">
    <property type="term" value="F:amino acid transmembrane transporter activity"/>
    <property type="evidence" value="ECO:0007669"/>
    <property type="project" value="TreeGrafter"/>
</dbReference>
<dbReference type="EMBL" id="LR131271">
    <property type="protein sequence ID" value="VDR30018.1"/>
    <property type="molecule type" value="Genomic_DNA"/>
</dbReference>
<dbReference type="Pfam" id="PF01810">
    <property type="entry name" value="LysE"/>
    <property type="match status" value="1"/>
</dbReference>
<evidence type="ECO:0000256" key="2">
    <source>
        <dbReference type="ARBA" id="ARBA00022475"/>
    </source>
</evidence>
<evidence type="ECO:0000256" key="5">
    <source>
        <dbReference type="ARBA" id="ARBA00023136"/>
    </source>
</evidence>
<keyword evidence="5 6" id="KW-0472">Membrane</keyword>
<dbReference type="Proteomes" id="UP000274346">
    <property type="component" value="Chromosome"/>
</dbReference>
<evidence type="ECO:0000256" key="1">
    <source>
        <dbReference type="ARBA" id="ARBA00004651"/>
    </source>
</evidence>
<evidence type="ECO:0000256" key="3">
    <source>
        <dbReference type="ARBA" id="ARBA00022692"/>
    </source>
</evidence>
<evidence type="ECO:0000256" key="6">
    <source>
        <dbReference type="SAM" id="Phobius"/>
    </source>
</evidence>
<evidence type="ECO:0000256" key="4">
    <source>
        <dbReference type="ARBA" id="ARBA00022989"/>
    </source>
</evidence>
<feature type="transmembrane region" description="Helical" evidence="6">
    <location>
        <begin position="191"/>
        <end position="211"/>
    </location>
</feature>
<protein>
    <submittedName>
        <fullName evidence="7">Threonine efflux protein</fullName>
    </submittedName>
</protein>
<evidence type="ECO:0000313" key="7">
    <source>
        <dbReference type="EMBL" id="VDR30018.1"/>
    </source>
</evidence>
<accession>A0A3P8JSP3</accession>
<dbReference type="GO" id="GO:0005886">
    <property type="term" value="C:plasma membrane"/>
    <property type="evidence" value="ECO:0007669"/>
    <property type="project" value="UniProtKB-SubCell"/>
</dbReference>
<dbReference type="PANTHER" id="PTHR30086:SF17">
    <property type="entry name" value="LYSE FAMILY TRANSLOCATOR"/>
    <property type="match status" value="1"/>
</dbReference>
<keyword evidence="2" id="KW-1003">Cell membrane</keyword>
<name>A0A3P8JSP3_RAOTE</name>
<sequence>MDMLTSLFPPAFPALALSHFVALLSPGPDFFLLMGYAIRYRLRGSAGLCIGIALGNGLYIAVAIVGWSMVRHAPLLFSAIALLGAAWLLWLGGQLWRSRPGAFPLEAAAARRPSLARQLLLGLASALLNPKNALFYLALMTSLLGPQVTLSQQITSGVWMTSVVLLWDLLLVSLIALPQVQRRLGAVIWRVERAAGAILMGFGGWIIWQFLHELAVRLYA</sequence>
<feature type="transmembrane region" description="Helical" evidence="6">
    <location>
        <begin position="159"/>
        <end position="179"/>
    </location>
</feature>
<organism evidence="7 8">
    <name type="scientific">Raoultella terrigena</name>
    <name type="common">Klebsiella terrigena</name>
    <dbReference type="NCBI Taxonomy" id="577"/>
    <lineage>
        <taxon>Bacteria</taxon>
        <taxon>Pseudomonadati</taxon>
        <taxon>Pseudomonadota</taxon>
        <taxon>Gammaproteobacteria</taxon>
        <taxon>Enterobacterales</taxon>
        <taxon>Enterobacteriaceae</taxon>
        <taxon>Klebsiella/Raoultella group</taxon>
        <taxon>Raoultella</taxon>
    </lineage>
</organism>
<feature type="transmembrane region" description="Helical" evidence="6">
    <location>
        <begin position="119"/>
        <end position="139"/>
    </location>
</feature>
<evidence type="ECO:0000313" key="8">
    <source>
        <dbReference type="Proteomes" id="UP000274346"/>
    </source>
</evidence>
<keyword evidence="3 6" id="KW-0812">Transmembrane</keyword>
<dbReference type="PANTHER" id="PTHR30086">
    <property type="entry name" value="ARGININE EXPORTER PROTEIN ARGO"/>
    <property type="match status" value="1"/>
</dbReference>